<keyword evidence="3" id="KW-1185">Reference proteome</keyword>
<organism evidence="2 3">
    <name type="scientific">Saccharophagus degradans (strain 2-40 / ATCC 43961 / DSM 17024)</name>
    <dbReference type="NCBI Taxonomy" id="203122"/>
    <lineage>
        <taxon>Bacteria</taxon>
        <taxon>Pseudomonadati</taxon>
        <taxon>Pseudomonadota</taxon>
        <taxon>Gammaproteobacteria</taxon>
        <taxon>Cellvibrionales</taxon>
        <taxon>Cellvibrionaceae</taxon>
        <taxon>Saccharophagus</taxon>
    </lineage>
</organism>
<dbReference type="KEGG" id="sde:Sde_2460"/>
<dbReference type="AlphaFoldDB" id="Q21HV9"/>
<dbReference type="GeneID" id="98614121"/>
<dbReference type="STRING" id="203122.Sde_2460"/>
<accession>Q21HV9</accession>
<feature type="coiled-coil region" evidence="1">
    <location>
        <begin position="26"/>
        <end position="53"/>
    </location>
</feature>
<name>Q21HV9_SACD2</name>
<evidence type="ECO:0000313" key="3">
    <source>
        <dbReference type="Proteomes" id="UP000001947"/>
    </source>
</evidence>
<evidence type="ECO:0000256" key="1">
    <source>
        <dbReference type="SAM" id="Coils"/>
    </source>
</evidence>
<proteinExistence type="predicted"/>
<protein>
    <submittedName>
        <fullName evidence="2">Uncharacterized protein</fullName>
    </submittedName>
</protein>
<gene>
    <name evidence="2" type="ordered locus">Sde_2460</name>
</gene>
<dbReference type="RefSeq" id="WP_011468937.1">
    <property type="nucleotide sequence ID" value="NC_007912.1"/>
</dbReference>
<dbReference type="Proteomes" id="UP000001947">
    <property type="component" value="Chromosome"/>
</dbReference>
<sequence>MKDKDTQLEKITIPTDTNEEINKQDLIQLFKAIEKLNNNIDVLNKMMARTNAATRQFRDEHQRPPKIIH</sequence>
<dbReference type="EMBL" id="CP000282">
    <property type="protein sequence ID" value="ABD81720.1"/>
    <property type="molecule type" value="Genomic_DNA"/>
</dbReference>
<reference evidence="2 3" key="1">
    <citation type="journal article" date="2008" name="PLoS Genet.">
        <title>Complete genome sequence of the complex carbohydrate-degrading marine bacterium, Saccharophagus degradans strain 2-40 T.</title>
        <authorList>
            <person name="Weiner R.M."/>
            <person name="Taylor L.E.II."/>
            <person name="Henrissat B."/>
            <person name="Hauser L."/>
            <person name="Land M."/>
            <person name="Coutinho P.M."/>
            <person name="Rancurel C."/>
            <person name="Saunders E.H."/>
            <person name="Longmire A.G."/>
            <person name="Zhang H."/>
            <person name="Bayer E.A."/>
            <person name="Gilbert H.J."/>
            <person name="Larimer F."/>
            <person name="Zhulin I.B."/>
            <person name="Ekborg N.A."/>
            <person name="Lamed R."/>
            <person name="Richardson P.M."/>
            <person name="Borovok I."/>
            <person name="Hutcheson S."/>
        </authorList>
    </citation>
    <scope>NUCLEOTIDE SEQUENCE [LARGE SCALE GENOMIC DNA]</scope>
    <source>
        <strain evidence="3">2-40 / ATCC 43961 / DSM 17024</strain>
    </source>
</reference>
<evidence type="ECO:0000313" key="2">
    <source>
        <dbReference type="EMBL" id="ABD81720.1"/>
    </source>
</evidence>
<dbReference type="HOGENOM" id="CLU_2773412_0_0_6"/>
<keyword evidence="1" id="KW-0175">Coiled coil</keyword>